<dbReference type="AlphaFoldDB" id="A0A8J5UUV4"/>
<reference evidence="2 3" key="1">
    <citation type="journal article" date="2021" name="DNA Res.">
        <title>Genome analysis of Candida subhashii reveals its hybrid nature and dual mitochondrial genome conformations.</title>
        <authorList>
            <person name="Mixao V."/>
            <person name="Hegedusova E."/>
            <person name="Saus E."/>
            <person name="Pryszcz L.P."/>
            <person name="Cillingova A."/>
            <person name="Nosek J."/>
            <person name="Gabaldon T."/>
        </authorList>
    </citation>
    <scope>NUCLEOTIDE SEQUENCE [LARGE SCALE GENOMIC DNA]</scope>
    <source>
        <strain evidence="2 3">CBS 10753</strain>
    </source>
</reference>
<feature type="compositionally biased region" description="Acidic residues" evidence="1">
    <location>
        <begin position="541"/>
        <end position="554"/>
    </location>
</feature>
<gene>
    <name evidence="2" type="ORF">J8A68_000348</name>
</gene>
<feature type="compositionally biased region" description="Basic and acidic residues" evidence="1">
    <location>
        <begin position="523"/>
        <end position="540"/>
    </location>
</feature>
<keyword evidence="3" id="KW-1185">Reference proteome</keyword>
<protein>
    <recommendedName>
        <fullName evidence="4">Ribosome biogenesis protein NSA1</fullName>
    </recommendedName>
</protein>
<evidence type="ECO:0000313" key="2">
    <source>
        <dbReference type="EMBL" id="KAG7666092.1"/>
    </source>
</evidence>
<comment type="caution">
    <text evidence="2">The sequence shown here is derived from an EMBL/GenBank/DDBJ whole genome shotgun (WGS) entry which is preliminary data.</text>
</comment>
<name>A0A8J5UUV4_9ASCO</name>
<evidence type="ECO:0008006" key="4">
    <source>
        <dbReference type="Google" id="ProtNLM"/>
    </source>
</evidence>
<dbReference type="OrthoDB" id="18388at2759"/>
<feature type="region of interest" description="Disordered" evidence="1">
    <location>
        <begin position="460"/>
        <end position="483"/>
    </location>
</feature>
<dbReference type="GeneID" id="73467149"/>
<evidence type="ECO:0000256" key="1">
    <source>
        <dbReference type="SAM" id="MobiDB-lite"/>
    </source>
</evidence>
<dbReference type="RefSeq" id="XP_049266324.1">
    <property type="nucleotide sequence ID" value="XM_049407368.1"/>
</dbReference>
<dbReference type="EMBL" id="JAGSYN010000043">
    <property type="protein sequence ID" value="KAG7666092.1"/>
    <property type="molecule type" value="Genomic_DNA"/>
</dbReference>
<feature type="region of interest" description="Disordered" evidence="1">
    <location>
        <begin position="510"/>
        <end position="554"/>
    </location>
</feature>
<evidence type="ECO:0000313" key="3">
    <source>
        <dbReference type="Proteomes" id="UP000694255"/>
    </source>
</evidence>
<dbReference type="Proteomes" id="UP000694255">
    <property type="component" value="Unassembled WGS sequence"/>
</dbReference>
<proteinExistence type="predicted"/>
<sequence length="554" mass="63601">MDLLLSTQETGSIRFVKLSKSHNNDDTLDIKIKHEICIGGKDNYIQRISNFKFQHKLHLLIVRKNGLIQLYKKQESKHQGTFYQLSKEWKNSILNQQDSIISLGFLNNQYLYSCSRDGKLVIRDLINDDADEGYKVYLIQSPVSNIDINMNNTNGITIVSCGKNNEVKLYEIENLVGYSPPPSNTSSSSSPRFSSLHDDSTAELTFGTIMRNRPLRRSYANLNLRFDYSTQPNSDRHVMTLSPFWSSSTHFSDFIYNAQSLEKISNWYISIVIVGGGYIVCGSQFGKLSLYNAVEDCYAIKTITLSQFPILNLKELDNDHILYSDSMCKIGIVKLSTMQVINHYDNLRIGPINHFQFILPGNLTKKRKISGDRLRFDPIYTMSTTIDKRFVIYKLYDDNRFELLLDVKLFDSLVPCISLLKKNCKTDYEIFQSLFGGQEEEEEHEGFHNMERLFTKKRKLSQDSPIPLPSPPHSQHSSSDDTKKLKSGEELYAHFQHMTNLPFSPFSTVDPTVTTATPPPIAIHDRPAEYDDSQDVVHDLDDYECDDDDKETFK</sequence>
<organism evidence="2 3">
    <name type="scientific">[Candida] subhashii</name>
    <dbReference type="NCBI Taxonomy" id="561895"/>
    <lineage>
        <taxon>Eukaryota</taxon>
        <taxon>Fungi</taxon>
        <taxon>Dikarya</taxon>
        <taxon>Ascomycota</taxon>
        <taxon>Saccharomycotina</taxon>
        <taxon>Pichiomycetes</taxon>
        <taxon>Debaryomycetaceae</taxon>
        <taxon>Spathaspora</taxon>
    </lineage>
</organism>
<accession>A0A8J5UUV4</accession>